<dbReference type="EMBL" id="CP144700">
    <property type="protein sequence ID" value="WVZ26030.1"/>
    <property type="molecule type" value="Genomic_DNA"/>
</dbReference>
<organism evidence="2 3">
    <name type="scientific">Vigna mungo</name>
    <name type="common">Black gram</name>
    <name type="synonym">Phaseolus mungo</name>
    <dbReference type="NCBI Taxonomy" id="3915"/>
    <lineage>
        <taxon>Eukaryota</taxon>
        <taxon>Viridiplantae</taxon>
        <taxon>Streptophyta</taxon>
        <taxon>Embryophyta</taxon>
        <taxon>Tracheophyta</taxon>
        <taxon>Spermatophyta</taxon>
        <taxon>Magnoliopsida</taxon>
        <taxon>eudicotyledons</taxon>
        <taxon>Gunneridae</taxon>
        <taxon>Pentapetalae</taxon>
        <taxon>rosids</taxon>
        <taxon>fabids</taxon>
        <taxon>Fabales</taxon>
        <taxon>Fabaceae</taxon>
        <taxon>Papilionoideae</taxon>
        <taxon>50 kb inversion clade</taxon>
        <taxon>NPAAA clade</taxon>
        <taxon>indigoferoid/millettioid clade</taxon>
        <taxon>Phaseoleae</taxon>
        <taxon>Vigna</taxon>
    </lineage>
</organism>
<evidence type="ECO:0000313" key="3">
    <source>
        <dbReference type="Proteomes" id="UP001374535"/>
    </source>
</evidence>
<dbReference type="AlphaFoldDB" id="A0AAQ3PHJ9"/>
<evidence type="ECO:0000313" key="2">
    <source>
        <dbReference type="EMBL" id="WVZ26030.1"/>
    </source>
</evidence>
<keyword evidence="3" id="KW-1185">Reference proteome</keyword>
<protein>
    <submittedName>
        <fullName evidence="2">Uncharacterized protein</fullName>
    </submittedName>
</protein>
<sequence>MKVQIGAVRSDYAAIRQNYAEIRLTEPNGLGQHIGYLRGLQKPNITGLPESNGLGQQTGYPRGLQKPNGRGRPKANVRGLRSDPDGRGQKEPIGPGGTDQCVMKEGSIVERSMMKEWNIVEEELPPPKPPDLKLQVSIEVVENYMPQVMGIDEIGTKHEAMTMGYYLEGKTIWIRDDPPLSRQMVEPKSLHVGSWTLVWDLGLVEKQVDGNAKITPPQDIKPPYTIKFETWKVDLIQRNKVMARRDLETSGGRTKSNRTKENYIAHESFNLHEADTHWTSWLVPMLMVANILLTDLATLNLMKPLELQKEFPLIARMNKSSI</sequence>
<accession>A0AAQ3PHJ9</accession>
<feature type="region of interest" description="Disordered" evidence="1">
    <location>
        <begin position="47"/>
        <end position="99"/>
    </location>
</feature>
<feature type="compositionally biased region" description="Basic and acidic residues" evidence="1">
    <location>
        <begin position="80"/>
        <end position="90"/>
    </location>
</feature>
<name>A0AAQ3PHJ9_VIGMU</name>
<reference evidence="2 3" key="1">
    <citation type="journal article" date="2023" name="Life. Sci Alliance">
        <title>Evolutionary insights into 3D genome organization and epigenetic landscape of Vigna mungo.</title>
        <authorList>
            <person name="Junaid A."/>
            <person name="Singh B."/>
            <person name="Bhatia S."/>
        </authorList>
    </citation>
    <scope>NUCLEOTIDE SEQUENCE [LARGE SCALE GENOMIC DNA]</scope>
    <source>
        <strain evidence="2">Urdbean</strain>
    </source>
</reference>
<evidence type="ECO:0000256" key="1">
    <source>
        <dbReference type="SAM" id="MobiDB-lite"/>
    </source>
</evidence>
<dbReference type="Proteomes" id="UP001374535">
    <property type="component" value="Chromosome 1"/>
</dbReference>
<gene>
    <name evidence="2" type="ORF">V8G54_004574</name>
</gene>
<proteinExistence type="predicted"/>